<organism evidence="5 6">
    <name type="scientific">Meleagris gallopavo</name>
    <name type="common">Wild turkey</name>
    <dbReference type="NCBI Taxonomy" id="9103"/>
    <lineage>
        <taxon>Eukaryota</taxon>
        <taxon>Metazoa</taxon>
        <taxon>Chordata</taxon>
        <taxon>Craniata</taxon>
        <taxon>Vertebrata</taxon>
        <taxon>Euteleostomi</taxon>
        <taxon>Archelosauria</taxon>
        <taxon>Archosauria</taxon>
        <taxon>Dinosauria</taxon>
        <taxon>Saurischia</taxon>
        <taxon>Theropoda</taxon>
        <taxon>Coelurosauria</taxon>
        <taxon>Aves</taxon>
        <taxon>Neognathae</taxon>
        <taxon>Galloanserae</taxon>
        <taxon>Galliformes</taxon>
        <taxon>Phasianidae</taxon>
        <taxon>Meleagridinae</taxon>
        <taxon>Meleagris</taxon>
    </lineage>
</organism>
<feature type="compositionally biased region" description="Acidic residues" evidence="3">
    <location>
        <begin position="1"/>
        <end position="18"/>
    </location>
</feature>
<dbReference type="InterPro" id="IPR036638">
    <property type="entry name" value="HLH_DNA-bd_sf"/>
</dbReference>
<evidence type="ECO:0000256" key="2">
    <source>
        <dbReference type="ARBA" id="ARBA00023125"/>
    </source>
</evidence>
<reference evidence="5 6" key="1">
    <citation type="journal article" date="2010" name="PLoS Biol.">
        <title>Multi-platform next-generation sequencing of the domestic turkey (Meleagris gallopavo): genome assembly and analysis.</title>
        <authorList>
            <person name="Dalloul R.A."/>
            <person name="Long J.A."/>
            <person name="Zimin A.V."/>
            <person name="Aslam L."/>
            <person name="Beal K."/>
            <person name="Blomberg L.A."/>
            <person name="Bouffard P."/>
            <person name="Burt D.W."/>
            <person name="Crasta O."/>
            <person name="Crooijmans R.P."/>
            <person name="Cooper K."/>
            <person name="Coulombe R.A."/>
            <person name="De S."/>
            <person name="Delany M.E."/>
            <person name="Dodgson J.B."/>
            <person name="Dong J.J."/>
            <person name="Evans C."/>
            <person name="Frederickson K.M."/>
            <person name="Flicek P."/>
            <person name="Florea L."/>
            <person name="Folkerts O."/>
            <person name="Groenen M.A."/>
            <person name="Harkins T.T."/>
            <person name="Herrero J."/>
            <person name="Hoffmann S."/>
            <person name="Megens H.J."/>
            <person name="Jiang A."/>
            <person name="de Jong P."/>
            <person name="Kaiser P."/>
            <person name="Kim H."/>
            <person name="Kim K.W."/>
            <person name="Kim S."/>
            <person name="Langenberger D."/>
            <person name="Lee M.K."/>
            <person name="Lee T."/>
            <person name="Mane S."/>
            <person name="Marcais G."/>
            <person name="Marz M."/>
            <person name="McElroy A.P."/>
            <person name="Modise T."/>
            <person name="Nefedov M."/>
            <person name="Notredame C."/>
            <person name="Paton I.R."/>
            <person name="Payne W.S."/>
            <person name="Pertea G."/>
            <person name="Prickett D."/>
            <person name="Puiu D."/>
            <person name="Qioa D."/>
            <person name="Raineri E."/>
            <person name="Ruffier M."/>
            <person name="Salzberg S.L."/>
            <person name="Schatz M.C."/>
            <person name="Scheuring C."/>
            <person name="Schmidt C.J."/>
            <person name="Schroeder S."/>
            <person name="Searle S.M."/>
            <person name="Smith E.J."/>
            <person name="Smith J."/>
            <person name="Sonstegard T.S."/>
            <person name="Stadler P.F."/>
            <person name="Tafer H."/>
            <person name="Tu Z.J."/>
            <person name="Van Tassell C.P."/>
            <person name="Vilella A.J."/>
            <person name="Williams K.P."/>
            <person name="Yorke J.A."/>
            <person name="Zhang L."/>
            <person name="Zhang H.B."/>
            <person name="Zhang X."/>
            <person name="Zhang Y."/>
            <person name="Reed K.M."/>
        </authorList>
    </citation>
    <scope>NUCLEOTIDE SEQUENCE [LARGE SCALE GENOMIC DNA]</scope>
</reference>
<dbReference type="GeneTree" id="ENSGT00940000158432"/>
<dbReference type="Pfam" id="PF00010">
    <property type="entry name" value="HLH"/>
    <property type="match status" value="1"/>
</dbReference>
<feature type="region of interest" description="Disordered" evidence="3">
    <location>
        <begin position="1"/>
        <end position="35"/>
    </location>
</feature>
<keyword evidence="2" id="KW-0238">DNA-binding</keyword>
<keyword evidence="6" id="KW-1185">Reference proteome</keyword>
<evidence type="ECO:0000256" key="3">
    <source>
        <dbReference type="SAM" id="MobiDB-lite"/>
    </source>
</evidence>
<dbReference type="Ensembl" id="ENSMGAT00000030653.1">
    <property type="protein sequence ID" value="ENSMGAP00000031599.1"/>
    <property type="gene ID" value="ENSMGAG00000022947.1"/>
</dbReference>
<feature type="domain" description="BHLH" evidence="4">
    <location>
        <begin position="20"/>
        <end position="72"/>
    </location>
</feature>
<dbReference type="GO" id="GO:0046983">
    <property type="term" value="F:protein dimerization activity"/>
    <property type="evidence" value="ECO:0007669"/>
    <property type="project" value="InterPro"/>
</dbReference>
<reference evidence="5" key="3">
    <citation type="submission" date="2025-09" db="UniProtKB">
        <authorList>
            <consortium name="Ensembl"/>
        </authorList>
    </citation>
    <scope>IDENTIFICATION</scope>
</reference>
<dbReference type="InParanoid" id="A0A803YIK1"/>
<dbReference type="PRINTS" id="PR00044">
    <property type="entry name" value="LEUZIPPRMYC"/>
</dbReference>
<accession>A0A803YIK1</accession>
<keyword evidence="1" id="KW-0597">Phosphoprotein</keyword>
<dbReference type="Gene3D" id="4.10.280.10">
    <property type="entry name" value="Helix-loop-helix DNA-binding domain"/>
    <property type="match status" value="1"/>
</dbReference>
<dbReference type="GO" id="GO:0003700">
    <property type="term" value="F:DNA-binding transcription factor activity"/>
    <property type="evidence" value="ECO:0007669"/>
    <property type="project" value="InterPro"/>
</dbReference>
<dbReference type="InterPro" id="IPR011598">
    <property type="entry name" value="bHLH_dom"/>
</dbReference>
<dbReference type="PANTHER" id="PTHR45851">
    <property type="entry name" value="MYC PROTO-ONCOGENE"/>
    <property type="match status" value="1"/>
</dbReference>
<dbReference type="FunFam" id="4.10.280.10:FF:000019">
    <property type="entry name" value="Myc proto-oncogene protein"/>
    <property type="match status" value="1"/>
</dbReference>
<dbReference type="Proteomes" id="UP000001645">
    <property type="component" value="Chromosome 2"/>
</dbReference>
<evidence type="ECO:0000313" key="6">
    <source>
        <dbReference type="Proteomes" id="UP000001645"/>
    </source>
</evidence>
<dbReference type="SUPFAM" id="SSF47459">
    <property type="entry name" value="HLH, helix-loop-helix DNA-binding domain"/>
    <property type="match status" value="1"/>
</dbReference>
<dbReference type="InterPro" id="IPR002418">
    <property type="entry name" value="Tscrpt_reg_Myc"/>
</dbReference>
<evidence type="ECO:0000313" key="5">
    <source>
        <dbReference type="Ensembl" id="ENSMGAP00000031599.1"/>
    </source>
</evidence>
<reference evidence="5" key="2">
    <citation type="submission" date="2025-08" db="UniProtKB">
        <authorList>
            <consortium name="Ensembl"/>
        </authorList>
    </citation>
    <scope>IDENTIFICATION</scope>
</reference>
<feature type="compositionally biased region" description="Basic and acidic residues" evidence="3">
    <location>
        <begin position="26"/>
        <end position="35"/>
    </location>
</feature>
<dbReference type="InterPro" id="IPR050433">
    <property type="entry name" value="Myc_transcription_factors"/>
</dbReference>
<dbReference type="AlphaFoldDB" id="A0A803YIK1"/>
<evidence type="ECO:0000259" key="4">
    <source>
        <dbReference type="PROSITE" id="PS50888"/>
    </source>
</evidence>
<name>A0A803YIK1_MELGA</name>
<dbReference type="PROSITE" id="PS50888">
    <property type="entry name" value="BHLH"/>
    <property type="match status" value="1"/>
</dbReference>
<dbReference type="SMART" id="SM00353">
    <property type="entry name" value="HLH"/>
    <property type="match status" value="1"/>
</dbReference>
<evidence type="ECO:0000256" key="1">
    <source>
        <dbReference type="ARBA" id="ARBA00022553"/>
    </source>
</evidence>
<proteinExistence type="predicted"/>
<protein>
    <recommendedName>
        <fullName evidence="4">BHLH domain-containing protein</fullName>
    </recommendedName>
</protein>
<sequence>PKDDEDEEEEDDEEEIDDSERRRNHNILERQRRNDLRSSFLTLRDHVPELVKNEKAAKVVILKKATEYVHSLQAEEQKLLKRQGLGCQQREDKTPMK</sequence>
<dbReference type="GO" id="GO:0003677">
    <property type="term" value="F:DNA binding"/>
    <property type="evidence" value="ECO:0007669"/>
    <property type="project" value="UniProtKB-KW"/>
</dbReference>